<sequence length="115" mass="14089">MYPPHIIEDDFGLTSQTFSDWSRFCRNWTLYYFEKNMMSQIESKGNTVEIGKLNENGFDHEENFVEPFQAEVRTENIENMWLVHKLFLAKVTHRAPQEYEYIFEYFFRWQNQNIL</sequence>
<accession>A0A0C2IH55</accession>
<organism evidence="1 2">
    <name type="scientific">Thelohanellus kitauei</name>
    <name type="common">Myxosporean</name>
    <dbReference type="NCBI Taxonomy" id="669202"/>
    <lineage>
        <taxon>Eukaryota</taxon>
        <taxon>Metazoa</taxon>
        <taxon>Cnidaria</taxon>
        <taxon>Myxozoa</taxon>
        <taxon>Myxosporea</taxon>
        <taxon>Bivalvulida</taxon>
        <taxon>Platysporina</taxon>
        <taxon>Myxobolidae</taxon>
        <taxon>Thelohanellus</taxon>
    </lineage>
</organism>
<dbReference type="EMBL" id="JWZT01004163">
    <property type="protein sequence ID" value="KII64619.1"/>
    <property type="molecule type" value="Genomic_DNA"/>
</dbReference>
<keyword evidence="2" id="KW-1185">Reference proteome</keyword>
<name>A0A0C2IH55_THEKT</name>
<comment type="caution">
    <text evidence="1">The sequence shown here is derived from an EMBL/GenBank/DDBJ whole genome shotgun (WGS) entry which is preliminary data.</text>
</comment>
<reference evidence="1 2" key="1">
    <citation type="journal article" date="2014" name="Genome Biol. Evol.">
        <title>The genome of the myxosporean Thelohanellus kitauei shows adaptations to nutrient acquisition within its fish host.</title>
        <authorList>
            <person name="Yang Y."/>
            <person name="Xiong J."/>
            <person name="Zhou Z."/>
            <person name="Huo F."/>
            <person name="Miao W."/>
            <person name="Ran C."/>
            <person name="Liu Y."/>
            <person name="Zhang J."/>
            <person name="Feng J."/>
            <person name="Wang M."/>
            <person name="Wang M."/>
            <person name="Wang L."/>
            <person name="Yao B."/>
        </authorList>
    </citation>
    <scope>NUCLEOTIDE SEQUENCE [LARGE SCALE GENOMIC DNA]</scope>
    <source>
        <strain evidence="1">Wuqing</strain>
    </source>
</reference>
<dbReference type="Proteomes" id="UP000031668">
    <property type="component" value="Unassembled WGS sequence"/>
</dbReference>
<evidence type="ECO:0000313" key="1">
    <source>
        <dbReference type="EMBL" id="KII64619.1"/>
    </source>
</evidence>
<dbReference type="AlphaFoldDB" id="A0A0C2IH55"/>
<gene>
    <name evidence="1" type="ORF">RF11_05123</name>
</gene>
<evidence type="ECO:0000313" key="2">
    <source>
        <dbReference type="Proteomes" id="UP000031668"/>
    </source>
</evidence>
<protein>
    <submittedName>
        <fullName evidence="1">Uncharacterized protein</fullName>
    </submittedName>
</protein>
<proteinExistence type="predicted"/>
<dbReference type="OrthoDB" id="6127140at2759"/>